<dbReference type="InterPro" id="IPR018062">
    <property type="entry name" value="HTH_AraC-typ_CS"/>
</dbReference>
<dbReference type="EMBL" id="LN899827">
    <property type="protein sequence ID" value="CUV48094.1"/>
    <property type="molecule type" value="Genomic_DNA"/>
</dbReference>
<dbReference type="PANTHER" id="PTHR11019">
    <property type="entry name" value="HTH-TYPE TRANSCRIPTIONAL REGULATOR NIMR"/>
    <property type="match status" value="1"/>
</dbReference>
<reference evidence="5" key="1">
    <citation type="submission" date="2015-10" db="EMBL/GenBank/DDBJ databases">
        <authorList>
            <person name="Gilbert D.G."/>
        </authorList>
    </citation>
    <scope>NUCLEOTIDE SEQUENCE</scope>
    <source>
        <strain evidence="5">Phyl III-seqv23</strain>
    </source>
</reference>
<dbReference type="InterPro" id="IPR018060">
    <property type="entry name" value="HTH_AraC"/>
</dbReference>
<name>A0A0K1ZTZ4_RALSL</name>
<dbReference type="Gene3D" id="2.60.120.10">
    <property type="entry name" value="Jelly Rolls"/>
    <property type="match status" value="1"/>
</dbReference>
<dbReference type="InterPro" id="IPR009057">
    <property type="entry name" value="Homeodomain-like_sf"/>
</dbReference>
<keyword evidence="2" id="KW-0805">Transcription regulation</keyword>
<dbReference type="CDD" id="cd06124">
    <property type="entry name" value="cupin_NimR-like_N"/>
    <property type="match status" value="1"/>
</dbReference>
<dbReference type="FunFam" id="1.10.10.60:FF:000132">
    <property type="entry name" value="AraC family transcriptional regulator"/>
    <property type="match status" value="1"/>
</dbReference>
<dbReference type="PROSITE" id="PS00041">
    <property type="entry name" value="HTH_ARAC_FAMILY_1"/>
    <property type="match status" value="1"/>
</dbReference>
<dbReference type="PATRIC" id="fig|305.108.peg.3309"/>
<dbReference type="PANTHER" id="PTHR11019:SF190">
    <property type="entry name" value="ARAC-FAMILY REGULATORY PROTEIN"/>
    <property type="match status" value="1"/>
</dbReference>
<keyword evidence="1" id="KW-0678">Repressor</keyword>
<dbReference type="SUPFAM" id="SSF46689">
    <property type="entry name" value="Homeodomain-like"/>
    <property type="match status" value="2"/>
</dbReference>
<evidence type="ECO:0000313" key="5">
    <source>
        <dbReference type="EMBL" id="CUV48094.1"/>
    </source>
</evidence>
<evidence type="ECO:0000256" key="4">
    <source>
        <dbReference type="ARBA" id="ARBA00023163"/>
    </source>
</evidence>
<sequence>MKALADYREADLRVPKGAPFYFRYGRLAAETDIELHTHPWGQLSRISLGLLEMTVESRRLTAPAEYLIWVPANLPHASSIRQATDYISVYVAKPLAMRLPATSCLIPQTPLVRALFEDFAARRVTTVADDWDMRQFELMIELLARAGHADSYLPDSSDRQLEPILHAIRLDPADATTLQAWAERVHSTERTLARRFQSELGMSFVQWRNRVRLLRALVWLKEDRPVHDIALALGYGTASAFIAMFRKQIGFSPQRYRRQMRSETAERREPV</sequence>
<dbReference type="PRINTS" id="PR00032">
    <property type="entry name" value="HTHARAC"/>
</dbReference>
<accession>A0A0K1ZTZ4</accession>
<dbReference type="SUPFAM" id="SSF51182">
    <property type="entry name" value="RmlC-like cupins"/>
    <property type="match status" value="1"/>
</dbReference>
<keyword evidence="4" id="KW-0804">Transcription</keyword>
<organism evidence="5">
    <name type="scientific">Ralstonia solanacearum</name>
    <name type="common">Pseudomonas solanacearum</name>
    <dbReference type="NCBI Taxonomy" id="305"/>
    <lineage>
        <taxon>Bacteria</taxon>
        <taxon>Pseudomonadati</taxon>
        <taxon>Pseudomonadota</taxon>
        <taxon>Betaproteobacteria</taxon>
        <taxon>Burkholderiales</taxon>
        <taxon>Burkholderiaceae</taxon>
        <taxon>Ralstonia</taxon>
        <taxon>Ralstonia solanacearum species complex</taxon>
    </lineage>
</organism>
<dbReference type="InterPro" id="IPR014710">
    <property type="entry name" value="RmlC-like_jellyroll"/>
</dbReference>
<proteinExistence type="predicted"/>
<dbReference type="Gene3D" id="1.10.10.60">
    <property type="entry name" value="Homeodomain-like"/>
    <property type="match status" value="1"/>
</dbReference>
<evidence type="ECO:0000256" key="2">
    <source>
        <dbReference type="ARBA" id="ARBA00023015"/>
    </source>
</evidence>
<dbReference type="InterPro" id="IPR011051">
    <property type="entry name" value="RmlC_Cupin_sf"/>
</dbReference>
<protein>
    <submittedName>
        <fullName evidence="5">Putative transcriptional regulator transcription regulator protein</fullName>
    </submittedName>
</protein>
<dbReference type="PROSITE" id="PS01124">
    <property type="entry name" value="HTH_ARAC_FAMILY_2"/>
    <property type="match status" value="1"/>
</dbReference>
<dbReference type="GO" id="GO:0003700">
    <property type="term" value="F:DNA-binding transcription factor activity"/>
    <property type="evidence" value="ECO:0007669"/>
    <property type="project" value="InterPro"/>
</dbReference>
<gene>
    <name evidence="5" type="ORF">TO10_v1_1550017</name>
</gene>
<dbReference type="InterPro" id="IPR020449">
    <property type="entry name" value="Tscrpt_reg_AraC-type_HTH"/>
</dbReference>
<evidence type="ECO:0000256" key="3">
    <source>
        <dbReference type="ARBA" id="ARBA00023125"/>
    </source>
</evidence>
<keyword evidence="3" id="KW-0238">DNA-binding</keyword>
<dbReference type="GO" id="GO:0043565">
    <property type="term" value="F:sequence-specific DNA binding"/>
    <property type="evidence" value="ECO:0007669"/>
    <property type="project" value="InterPro"/>
</dbReference>
<dbReference type="AlphaFoldDB" id="A0A0K1ZTZ4"/>
<dbReference type="SMART" id="SM00342">
    <property type="entry name" value="HTH_ARAC"/>
    <property type="match status" value="1"/>
</dbReference>
<dbReference type="Pfam" id="PF12833">
    <property type="entry name" value="HTH_18"/>
    <property type="match status" value="1"/>
</dbReference>
<evidence type="ECO:0000256" key="1">
    <source>
        <dbReference type="ARBA" id="ARBA00022491"/>
    </source>
</evidence>